<dbReference type="Proteomes" id="UP000782843">
    <property type="component" value="Unassembled WGS sequence"/>
</dbReference>
<evidence type="ECO:0000313" key="3">
    <source>
        <dbReference type="Proteomes" id="UP000782843"/>
    </source>
</evidence>
<feature type="transmembrane region" description="Helical" evidence="1">
    <location>
        <begin position="9"/>
        <end position="28"/>
    </location>
</feature>
<comment type="caution">
    <text evidence="2">The sequence shown here is derived from an EMBL/GenBank/DDBJ whole genome shotgun (WGS) entry which is preliminary data.</text>
</comment>
<dbReference type="EMBL" id="JAGQLG010000047">
    <property type="protein sequence ID" value="MCA9382029.1"/>
    <property type="molecule type" value="Genomic_DNA"/>
</dbReference>
<sequence>MNQDLKQKGYSMIGVGLLIEIAASIAISSTNLPLVILGSVSLLGLLIFVLGCYFYAKGKGRSAIWAILGVFSLIGFIILLVLPDKSESQTQTTTAA</sequence>
<proteinExistence type="predicted"/>
<organism evidence="2 3">
    <name type="scientific">Candidatus Dojkabacteria bacterium</name>
    <dbReference type="NCBI Taxonomy" id="2099670"/>
    <lineage>
        <taxon>Bacteria</taxon>
        <taxon>Candidatus Dojkabacteria</taxon>
    </lineage>
</organism>
<reference evidence="2" key="2">
    <citation type="journal article" date="2021" name="Microbiome">
        <title>Successional dynamics and alternative stable states in a saline activated sludge microbial community over 9 years.</title>
        <authorList>
            <person name="Wang Y."/>
            <person name="Ye J."/>
            <person name="Ju F."/>
            <person name="Liu L."/>
            <person name="Boyd J.A."/>
            <person name="Deng Y."/>
            <person name="Parks D.H."/>
            <person name="Jiang X."/>
            <person name="Yin X."/>
            <person name="Woodcroft B.J."/>
            <person name="Tyson G.W."/>
            <person name="Hugenholtz P."/>
            <person name="Polz M.F."/>
            <person name="Zhang T."/>
        </authorList>
    </citation>
    <scope>NUCLEOTIDE SEQUENCE</scope>
    <source>
        <strain evidence="2">HKST-UBA10</strain>
    </source>
</reference>
<reference evidence="2" key="1">
    <citation type="submission" date="2020-04" db="EMBL/GenBank/DDBJ databases">
        <authorList>
            <person name="Zhang T."/>
        </authorList>
    </citation>
    <scope>NUCLEOTIDE SEQUENCE</scope>
    <source>
        <strain evidence="2">HKST-UBA10</strain>
    </source>
</reference>
<evidence type="ECO:0000256" key="1">
    <source>
        <dbReference type="SAM" id="Phobius"/>
    </source>
</evidence>
<keyword evidence="1" id="KW-1133">Transmembrane helix</keyword>
<feature type="transmembrane region" description="Helical" evidence="1">
    <location>
        <begin position="34"/>
        <end position="56"/>
    </location>
</feature>
<accession>A0A955L370</accession>
<evidence type="ECO:0000313" key="2">
    <source>
        <dbReference type="EMBL" id="MCA9382029.1"/>
    </source>
</evidence>
<dbReference type="AlphaFoldDB" id="A0A955L370"/>
<keyword evidence="1" id="KW-0812">Transmembrane</keyword>
<feature type="transmembrane region" description="Helical" evidence="1">
    <location>
        <begin position="63"/>
        <end position="82"/>
    </location>
</feature>
<keyword evidence="1" id="KW-0472">Membrane</keyword>
<gene>
    <name evidence="2" type="ORF">KC660_01320</name>
</gene>
<name>A0A955L370_9BACT</name>
<protein>
    <submittedName>
        <fullName evidence="2">Uncharacterized protein</fullName>
    </submittedName>
</protein>